<evidence type="ECO:0000313" key="1">
    <source>
        <dbReference type="EMBL" id="MFC6669103.1"/>
    </source>
</evidence>
<reference evidence="2" key="1">
    <citation type="journal article" date="2019" name="Int. J. Syst. Evol. Microbiol.">
        <title>The Global Catalogue of Microorganisms (GCM) 10K type strain sequencing project: providing services to taxonomists for standard genome sequencing and annotation.</title>
        <authorList>
            <consortium name="The Broad Institute Genomics Platform"/>
            <consortium name="The Broad Institute Genome Sequencing Center for Infectious Disease"/>
            <person name="Wu L."/>
            <person name="Ma J."/>
        </authorList>
    </citation>
    <scope>NUCLEOTIDE SEQUENCE [LARGE SCALE GENOMIC DNA]</scope>
    <source>
        <strain evidence="2">NBRC 111756</strain>
    </source>
</reference>
<evidence type="ECO:0008006" key="3">
    <source>
        <dbReference type="Google" id="ProtNLM"/>
    </source>
</evidence>
<dbReference type="InterPro" id="IPR036514">
    <property type="entry name" value="SGNH_hydro_sf"/>
</dbReference>
<sequence>MNYLVFGDSHSMYFNINESMRQLNSNLRGVNSYVKALNGSTISGFGKRNSTLKSHDVLLDFASQIKLDYLCFALGQVDIELGYYYRVFVKKESLNIAGFIDGLIDNYFDQIDTFIDVLKLSPERVIIKGINPSVLTLDRGLAIRYTKGIITENVEDQDDINDCLNEMKSKFPSNIERNKNHFMFNEKLKEMSAIKGYKYFDIVDEVYNYNSSSLSSEFIPSTFDHHLTDSIFVRMIHVNKLLDAAFTI</sequence>
<dbReference type="EMBL" id="JBHSWE010000001">
    <property type="protein sequence ID" value="MFC6669103.1"/>
    <property type="molecule type" value="Genomic_DNA"/>
</dbReference>
<comment type="caution">
    <text evidence="1">The sequence shown here is derived from an EMBL/GenBank/DDBJ whole genome shotgun (WGS) entry which is preliminary data.</text>
</comment>
<gene>
    <name evidence="1" type="ORF">ACFQDL_02490</name>
</gene>
<proteinExistence type="predicted"/>
<accession>A0ABW1ZVJ8</accession>
<protein>
    <recommendedName>
        <fullName evidence="3">SGNH hydrolase-type esterase domain-containing protein</fullName>
    </recommendedName>
</protein>
<keyword evidence="2" id="KW-1185">Reference proteome</keyword>
<dbReference type="RefSeq" id="WP_379907661.1">
    <property type="nucleotide sequence ID" value="NZ_JBHSWE010000001.1"/>
</dbReference>
<dbReference type="Gene3D" id="3.40.50.1110">
    <property type="entry name" value="SGNH hydrolase"/>
    <property type="match status" value="1"/>
</dbReference>
<organism evidence="1 2">
    <name type="scientific">Marinobacterium aestuariivivens</name>
    <dbReference type="NCBI Taxonomy" id="1698799"/>
    <lineage>
        <taxon>Bacteria</taxon>
        <taxon>Pseudomonadati</taxon>
        <taxon>Pseudomonadota</taxon>
        <taxon>Gammaproteobacteria</taxon>
        <taxon>Oceanospirillales</taxon>
        <taxon>Oceanospirillaceae</taxon>
        <taxon>Marinobacterium</taxon>
    </lineage>
</organism>
<evidence type="ECO:0000313" key="2">
    <source>
        <dbReference type="Proteomes" id="UP001596422"/>
    </source>
</evidence>
<name>A0ABW1ZVJ8_9GAMM</name>
<dbReference type="Proteomes" id="UP001596422">
    <property type="component" value="Unassembled WGS sequence"/>
</dbReference>